<proteinExistence type="predicted"/>
<evidence type="ECO:0000313" key="5">
    <source>
        <dbReference type="EMBL" id="TNC19623.1"/>
    </source>
</evidence>
<dbReference type="PANTHER" id="PTHR45947:SF3">
    <property type="entry name" value="SULFOQUINOVOSYL TRANSFERASE SQD2"/>
    <property type="match status" value="1"/>
</dbReference>
<evidence type="ECO:0000259" key="3">
    <source>
        <dbReference type="Pfam" id="PF00534"/>
    </source>
</evidence>
<dbReference type="NCBIfam" id="TIGR02149">
    <property type="entry name" value="glgA_Coryne"/>
    <property type="match status" value="1"/>
</dbReference>
<dbReference type="CDD" id="cd03801">
    <property type="entry name" value="GT4_PimA-like"/>
    <property type="match status" value="1"/>
</dbReference>
<evidence type="ECO:0000259" key="4">
    <source>
        <dbReference type="Pfam" id="PF13439"/>
    </source>
</evidence>
<dbReference type="PANTHER" id="PTHR45947">
    <property type="entry name" value="SULFOQUINOVOSYL TRANSFERASE SQD2"/>
    <property type="match status" value="1"/>
</dbReference>
<dbReference type="GO" id="GO:0016757">
    <property type="term" value="F:glycosyltransferase activity"/>
    <property type="evidence" value="ECO:0007669"/>
    <property type="project" value="UniProtKB-KW"/>
</dbReference>
<sequence length="384" mass="41316">MRVGLLTREYPPEVYGGAGVHVEFLARELRSLVDLGVHCWGPDREGAHGHAGSREYRQPAFTTMDIAVSMADALAGHDLVHSHTWYANLAGHLAKLTYGIPHVLTAHSLEPLRPWKAEQLGGGYQVSSWIERTAYESADAIIAVSAGMCRDVLATYPAVPPERVHVVHNGIDTKLYQPVPATGALRAHGIDPDRPYVLFVGRITRQKGVPHLVRAASAFAPGVQVVLCAGGADTPELDAEFRGLVDGLRARRDGVFWIPEMLPRDQVVELLTHAAVFACPSVYEPLGIVNLEAMACGTAVVASDVGGIPEVVEDGVTGLLVHYDESDPEAFEAGLAARVNEIVGDRERATAMGSAGRSRAVEEFGWAAIAARTVRIYEATRRSS</sequence>
<reference evidence="5 6" key="1">
    <citation type="submission" date="2019-06" db="EMBL/GenBank/DDBJ databases">
        <title>Amycolatopsis alkalitolerans sp. nov., isolated from Gastrodia elata Blume.</title>
        <authorList>
            <person name="Narsing Rao M.P."/>
            <person name="Li W.J."/>
        </authorList>
    </citation>
    <scope>NUCLEOTIDE SEQUENCE [LARGE SCALE GENOMIC DNA]</scope>
    <source>
        <strain evidence="5 6">SYSUP0005</strain>
    </source>
</reference>
<dbReference type="EMBL" id="VDFW01000049">
    <property type="protein sequence ID" value="TNC19623.1"/>
    <property type="molecule type" value="Genomic_DNA"/>
</dbReference>
<dbReference type="InterPro" id="IPR050194">
    <property type="entry name" value="Glycosyltransferase_grp1"/>
</dbReference>
<dbReference type="Proteomes" id="UP000305546">
    <property type="component" value="Unassembled WGS sequence"/>
</dbReference>
<dbReference type="RefSeq" id="WP_139100582.1">
    <property type="nucleotide sequence ID" value="NZ_VDFW01000049.1"/>
</dbReference>
<dbReference type="Pfam" id="PF13439">
    <property type="entry name" value="Glyco_transf_4"/>
    <property type="match status" value="1"/>
</dbReference>
<dbReference type="GO" id="GO:1901137">
    <property type="term" value="P:carbohydrate derivative biosynthetic process"/>
    <property type="evidence" value="ECO:0007669"/>
    <property type="project" value="UniProtKB-ARBA"/>
</dbReference>
<gene>
    <name evidence="5" type="primary">glgA</name>
    <name evidence="5" type="ORF">FG385_32180</name>
</gene>
<name>A0A5C4LPM2_9PSEU</name>
<feature type="domain" description="Glycosyl transferase family 1" evidence="3">
    <location>
        <begin position="187"/>
        <end position="358"/>
    </location>
</feature>
<dbReference type="InterPro" id="IPR001296">
    <property type="entry name" value="Glyco_trans_1"/>
</dbReference>
<dbReference type="SUPFAM" id="SSF53756">
    <property type="entry name" value="UDP-Glycosyltransferase/glycogen phosphorylase"/>
    <property type="match status" value="1"/>
</dbReference>
<keyword evidence="1" id="KW-0328">Glycosyltransferase</keyword>
<comment type="caution">
    <text evidence="5">The sequence shown here is derived from an EMBL/GenBank/DDBJ whole genome shotgun (WGS) entry which is preliminary data.</text>
</comment>
<evidence type="ECO:0000256" key="2">
    <source>
        <dbReference type="ARBA" id="ARBA00022679"/>
    </source>
</evidence>
<dbReference type="AlphaFoldDB" id="A0A5C4LPM2"/>
<feature type="domain" description="Glycosyltransferase subfamily 4-like N-terminal" evidence="4">
    <location>
        <begin position="15"/>
        <end position="174"/>
    </location>
</feature>
<dbReference type="GO" id="GO:0009250">
    <property type="term" value="P:glucan biosynthetic process"/>
    <property type="evidence" value="ECO:0007669"/>
    <property type="project" value="InterPro"/>
</dbReference>
<evidence type="ECO:0000313" key="6">
    <source>
        <dbReference type="Proteomes" id="UP000305546"/>
    </source>
</evidence>
<dbReference type="Pfam" id="PF00534">
    <property type="entry name" value="Glycos_transf_1"/>
    <property type="match status" value="1"/>
</dbReference>
<evidence type="ECO:0000256" key="1">
    <source>
        <dbReference type="ARBA" id="ARBA00022676"/>
    </source>
</evidence>
<dbReference type="InterPro" id="IPR011875">
    <property type="entry name" value="M1P_synthase"/>
</dbReference>
<dbReference type="Gene3D" id="3.40.50.2000">
    <property type="entry name" value="Glycogen Phosphorylase B"/>
    <property type="match status" value="2"/>
</dbReference>
<organism evidence="5 6">
    <name type="scientific">Amycolatopsis alkalitolerans</name>
    <dbReference type="NCBI Taxonomy" id="2547244"/>
    <lineage>
        <taxon>Bacteria</taxon>
        <taxon>Bacillati</taxon>
        <taxon>Actinomycetota</taxon>
        <taxon>Actinomycetes</taxon>
        <taxon>Pseudonocardiales</taxon>
        <taxon>Pseudonocardiaceae</taxon>
        <taxon>Amycolatopsis</taxon>
    </lineage>
</organism>
<dbReference type="InterPro" id="IPR028098">
    <property type="entry name" value="Glyco_trans_4-like_N"/>
</dbReference>
<accession>A0A5C4LPM2</accession>
<dbReference type="OrthoDB" id="6286688at2"/>
<keyword evidence="2" id="KW-0808">Transferase</keyword>
<keyword evidence="6" id="KW-1185">Reference proteome</keyword>
<protein>
    <submittedName>
        <fullName evidence="5">Glycogen synthase</fullName>
    </submittedName>
</protein>